<dbReference type="Proteomes" id="UP000054843">
    <property type="component" value="Unassembled WGS sequence"/>
</dbReference>
<feature type="region of interest" description="Disordered" evidence="1">
    <location>
        <begin position="45"/>
        <end position="69"/>
    </location>
</feature>
<dbReference type="EMBL" id="JYDO01000006">
    <property type="protein sequence ID" value="KRZ79531.1"/>
    <property type="molecule type" value="Genomic_DNA"/>
</dbReference>
<feature type="compositionally biased region" description="Low complexity" evidence="1">
    <location>
        <begin position="49"/>
        <end position="69"/>
    </location>
</feature>
<organism evidence="2 3">
    <name type="scientific">Trichinella papuae</name>
    <dbReference type="NCBI Taxonomy" id="268474"/>
    <lineage>
        <taxon>Eukaryota</taxon>
        <taxon>Metazoa</taxon>
        <taxon>Ecdysozoa</taxon>
        <taxon>Nematoda</taxon>
        <taxon>Enoplea</taxon>
        <taxon>Dorylaimia</taxon>
        <taxon>Trichinellida</taxon>
        <taxon>Trichinellidae</taxon>
        <taxon>Trichinella</taxon>
    </lineage>
</organism>
<proteinExistence type="predicted"/>
<name>A0A0V1N6B7_9BILA</name>
<evidence type="ECO:0000313" key="3">
    <source>
        <dbReference type="Proteomes" id="UP000054843"/>
    </source>
</evidence>
<protein>
    <submittedName>
        <fullName evidence="2">Uncharacterized protein</fullName>
    </submittedName>
</protein>
<evidence type="ECO:0000256" key="1">
    <source>
        <dbReference type="SAM" id="MobiDB-lite"/>
    </source>
</evidence>
<dbReference type="AlphaFoldDB" id="A0A0V1N6B7"/>
<evidence type="ECO:0000313" key="2">
    <source>
        <dbReference type="EMBL" id="KRZ79531.1"/>
    </source>
</evidence>
<accession>A0A0V1N6B7</accession>
<gene>
    <name evidence="2" type="ORF">T10_1678</name>
</gene>
<comment type="caution">
    <text evidence="2">The sequence shown here is derived from an EMBL/GenBank/DDBJ whole genome shotgun (WGS) entry which is preliminary data.</text>
</comment>
<keyword evidence="3" id="KW-1185">Reference proteome</keyword>
<reference evidence="2 3" key="1">
    <citation type="submission" date="2015-01" db="EMBL/GenBank/DDBJ databases">
        <title>Evolution of Trichinella species and genotypes.</title>
        <authorList>
            <person name="Korhonen P.K."/>
            <person name="Edoardo P."/>
            <person name="Giuseppe L.R."/>
            <person name="Gasser R.B."/>
        </authorList>
    </citation>
    <scope>NUCLEOTIDE SEQUENCE [LARGE SCALE GENOMIC DNA]</scope>
    <source>
        <strain evidence="2">ISS1980</strain>
    </source>
</reference>
<sequence length="69" mass="7397">MIVLLAFLNSCHNDVANKLVNCRSFSMTRVCCVSSVGSRLLGDCRSNASSTSRRSSLSSKSLVSVHFGV</sequence>